<dbReference type="GO" id="GO:0016987">
    <property type="term" value="F:sigma factor activity"/>
    <property type="evidence" value="ECO:0007669"/>
    <property type="project" value="UniProtKB-KW"/>
</dbReference>
<dbReference type="Gene3D" id="1.10.10.10">
    <property type="entry name" value="Winged helix-like DNA-binding domain superfamily/Winged helix DNA-binding domain"/>
    <property type="match status" value="1"/>
</dbReference>
<sequence>MKLFIRKSVSEESLIAGCIKQKGSDQKALFDKYSGRMLAVCSRYIKDKLEAEGVMVTAFVKIFERITQYSGEGNFEGWMRRIMVNESLMYIRKHKSMSLNIDIEEAHHLPNFEAVEDHLQAEDLLQMISELPVGYRTVFNLYAIEGYSHKEIAEQLNISESTSKSQLSRARTHLQKCLVDMEQEIEMNHGIK</sequence>
<gene>
    <name evidence="7" type="ORF">C9994_11065</name>
</gene>
<dbReference type="NCBIfam" id="TIGR02937">
    <property type="entry name" value="sigma70-ECF"/>
    <property type="match status" value="1"/>
</dbReference>
<feature type="domain" description="RNA polymerase sigma-70 region 2" evidence="5">
    <location>
        <begin position="29"/>
        <end position="95"/>
    </location>
</feature>
<evidence type="ECO:0000256" key="1">
    <source>
        <dbReference type="ARBA" id="ARBA00010641"/>
    </source>
</evidence>
<evidence type="ECO:0000313" key="8">
    <source>
        <dbReference type="Proteomes" id="UP000240608"/>
    </source>
</evidence>
<evidence type="ECO:0000259" key="6">
    <source>
        <dbReference type="Pfam" id="PF08281"/>
    </source>
</evidence>
<dbReference type="InterPro" id="IPR007627">
    <property type="entry name" value="RNA_pol_sigma70_r2"/>
</dbReference>
<keyword evidence="2" id="KW-0805">Transcription regulation</keyword>
<dbReference type="InterPro" id="IPR036388">
    <property type="entry name" value="WH-like_DNA-bd_sf"/>
</dbReference>
<dbReference type="GO" id="GO:0006352">
    <property type="term" value="P:DNA-templated transcription initiation"/>
    <property type="evidence" value="ECO:0007669"/>
    <property type="project" value="InterPro"/>
</dbReference>
<dbReference type="Pfam" id="PF08281">
    <property type="entry name" value="Sigma70_r4_2"/>
    <property type="match status" value="1"/>
</dbReference>
<dbReference type="SUPFAM" id="SSF88946">
    <property type="entry name" value="Sigma2 domain of RNA polymerase sigma factors"/>
    <property type="match status" value="1"/>
</dbReference>
<proteinExistence type="inferred from homology"/>
<dbReference type="SUPFAM" id="SSF88659">
    <property type="entry name" value="Sigma3 and sigma4 domains of RNA polymerase sigma factors"/>
    <property type="match status" value="1"/>
</dbReference>
<dbReference type="EMBL" id="PYVU01000104">
    <property type="protein sequence ID" value="PTB95571.1"/>
    <property type="molecule type" value="Genomic_DNA"/>
</dbReference>
<comment type="caution">
    <text evidence="7">The sequence shown here is derived from an EMBL/GenBank/DDBJ whole genome shotgun (WGS) entry which is preliminary data.</text>
</comment>
<keyword evidence="4" id="KW-0804">Transcription</keyword>
<dbReference type="InterPro" id="IPR013324">
    <property type="entry name" value="RNA_pol_sigma_r3/r4-like"/>
</dbReference>
<dbReference type="AlphaFoldDB" id="A0A2T4DP25"/>
<evidence type="ECO:0000256" key="2">
    <source>
        <dbReference type="ARBA" id="ARBA00023015"/>
    </source>
</evidence>
<reference evidence="7 8" key="1">
    <citation type="submission" date="2018-03" db="EMBL/GenBank/DDBJ databases">
        <title>Cross-interface Injection: A General Nanoliter Liquid Handling Method Applied to Single Cells Genome Amplification Automated Nanoliter Liquid Handling Applied to Single Cell Multiple Displacement Amplification.</title>
        <authorList>
            <person name="Yun J."/>
            <person name="Xu P."/>
            <person name="Xu J."/>
            <person name="Dai X."/>
            <person name="Wang Y."/>
            <person name="Zheng X."/>
            <person name="Cao C."/>
            <person name="Yi Q."/>
            <person name="Zhu Y."/>
            <person name="Wang L."/>
            <person name="Dong Z."/>
            <person name="Huang Y."/>
            <person name="Huang L."/>
            <person name="Du W."/>
        </authorList>
    </citation>
    <scope>NUCLEOTIDE SEQUENCE [LARGE SCALE GENOMIC DNA]</scope>
    <source>
        <strain evidence="7 8">Z-D1-2</strain>
    </source>
</reference>
<dbReference type="InterPro" id="IPR039425">
    <property type="entry name" value="RNA_pol_sigma-70-like"/>
</dbReference>
<evidence type="ECO:0000259" key="5">
    <source>
        <dbReference type="Pfam" id="PF04542"/>
    </source>
</evidence>
<dbReference type="PANTHER" id="PTHR43133">
    <property type="entry name" value="RNA POLYMERASE ECF-TYPE SIGMA FACTO"/>
    <property type="match status" value="1"/>
</dbReference>
<dbReference type="Pfam" id="PF04542">
    <property type="entry name" value="Sigma70_r2"/>
    <property type="match status" value="1"/>
</dbReference>
<evidence type="ECO:0000256" key="4">
    <source>
        <dbReference type="ARBA" id="ARBA00023163"/>
    </source>
</evidence>
<comment type="similarity">
    <text evidence="1">Belongs to the sigma-70 factor family. ECF subfamily.</text>
</comment>
<dbReference type="CDD" id="cd06171">
    <property type="entry name" value="Sigma70_r4"/>
    <property type="match status" value="1"/>
</dbReference>
<organism evidence="7 8">
    <name type="scientific">Marivirga lumbricoides</name>
    <dbReference type="NCBI Taxonomy" id="1046115"/>
    <lineage>
        <taxon>Bacteria</taxon>
        <taxon>Pseudomonadati</taxon>
        <taxon>Bacteroidota</taxon>
        <taxon>Cytophagia</taxon>
        <taxon>Cytophagales</taxon>
        <taxon>Marivirgaceae</taxon>
        <taxon>Marivirga</taxon>
    </lineage>
</organism>
<feature type="domain" description="RNA polymerase sigma factor 70 region 4 type 2" evidence="6">
    <location>
        <begin position="122"/>
        <end position="174"/>
    </location>
</feature>
<dbReference type="GO" id="GO:0003677">
    <property type="term" value="F:DNA binding"/>
    <property type="evidence" value="ECO:0007669"/>
    <property type="project" value="InterPro"/>
</dbReference>
<dbReference type="InterPro" id="IPR013325">
    <property type="entry name" value="RNA_pol_sigma_r2"/>
</dbReference>
<name>A0A2T4DP25_9BACT</name>
<dbReference type="Gene3D" id="1.10.1740.10">
    <property type="match status" value="1"/>
</dbReference>
<keyword evidence="3" id="KW-0731">Sigma factor</keyword>
<evidence type="ECO:0000256" key="3">
    <source>
        <dbReference type="ARBA" id="ARBA00023082"/>
    </source>
</evidence>
<dbReference type="PANTHER" id="PTHR43133:SF46">
    <property type="entry name" value="RNA POLYMERASE SIGMA-70 FACTOR ECF SUBFAMILY"/>
    <property type="match status" value="1"/>
</dbReference>
<evidence type="ECO:0000313" key="7">
    <source>
        <dbReference type="EMBL" id="PTB95571.1"/>
    </source>
</evidence>
<accession>A0A2T4DP25</accession>
<dbReference type="InterPro" id="IPR014284">
    <property type="entry name" value="RNA_pol_sigma-70_dom"/>
</dbReference>
<dbReference type="Proteomes" id="UP000240608">
    <property type="component" value="Unassembled WGS sequence"/>
</dbReference>
<protein>
    <submittedName>
        <fullName evidence="7">RNA polymerase subunit sigma-70</fullName>
    </submittedName>
</protein>
<dbReference type="InterPro" id="IPR013249">
    <property type="entry name" value="RNA_pol_sigma70_r4_t2"/>
</dbReference>